<dbReference type="Proteomes" id="UP001434883">
    <property type="component" value="Unassembled WGS sequence"/>
</dbReference>
<sequence length="302" mass="35140">MTLYKDTSFATDQNGNMSGSSWSISVSANTRQISLRSLNLILCFNGCRSCVQALGPAPRWCSFLDSLTEELEESPECAVYDDYKFVKTMANPFAYEEYRKDKIRQKIEESRTQRVQVQVRNACALPSILGDDRFTVMFENPDFQVDEQSEEFRLLNPIVSKVGQKRKKKLRLLAQQEAAAQQAADEEEEPEGRASSEEESSDDDKSWVEEVREQRRLLHQEDRDRRRQERREADRNTVLLEREQGDGEKTESKKKTQPQFYQIKAGEEFRSFGDVTRKQKLQKYVWLTENNSDLSHPHRSVC</sequence>
<dbReference type="InterPro" id="IPR040382">
    <property type="entry name" value="NOL10/Enp2"/>
</dbReference>
<evidence type="ECO:0000313" key="5">
    <source>
        <dbReference type="EMBL" id="MEQ2199692.1"/>
    </source>
</evidence>
<evidence type="ECO:0000256" key="3">
    <source>
        <dbReference type="SAM" id="MobiDB-lite"/>
    </source>
</evidence>
<dbReference type="PANTHER" id="PTHR14927:SF0">
    <property type="entry name" value="NUCLEOLAR PROTEIN 10"/>
    <property type="match status" value="1"/>
</dbReference>
<name>A0ABV0QW25_9TELE</name>
<dbReference type="EMBL" id="JAHRIN010025409">
    <property type="protein sequence ID" value="MEQ2199692.1"/>
    <property type="molecule type" value="Genomic_DNA"/>
</dbReference>
<evidence type="ECO:0000256" key="1">
    <source>
        <dbReference type="ARBA" id="ARBA00004604"/>
    </source>
</evidence>
<proteinExistence type="predicted"/>
<keyword evidence="2" id="KW-0539">Nucleus</keyword>
<keyword evidence="6" id="KW-1185">Reference proteome</keyword>
<evidence type="ECO:0000313" key="6">
    <source>
        <dbReference type="Proteomes" id="UP001434883"/>
    </source>
</evidence>
<gene>
    <name evidence="5" type="ORF">XENOCAPTIV_008613</name>
</gene>
<feature type="region of interest" description="Disordered" evidence="3">
    <location>
        <begin position="176"/>
        <end position="259"/>
    </location>
</feature>
<dbReference type="PANTHER" id="PTHR14927">
    <property type="entry name" value="NUCLEOLAR PROTEIN 10"/>
    <property type="match status" value="1"/>
</dbReference>
<evidence type="ECO:0000259" key="4">
    <source>
        <dbReference type="Pfam" id="PF08159"/>
    </source>
</evidence>
<accession>A0ABV0QW25</accession>
<protein>
    <recommendedName>
        <fullName evidence="4">NUC153 domain-containing protein</fullName>
    </recommendedName>
</protein>
<comment type="subcellular location">
    <subcellularLocation>
        <location evidence="1">Nucleus</location>
        <location evidence="1">Nucleolus</location>
    </subcellularLocation>
</comment>
<reference evidence="5 6" key="1">
    <citation type="submission" date="2021-06" db="EMBL/GenBank/DDBJ databases">
        <authorList>
            <person name="Palmer J.M."/>
        </authorList>
    </citation>
    <scope>NUCLEOTIDE SEQUENCE [LARGE SCALE GENOMIC DNA]</scope>
    <source>
        <strain evidence="5 6">XC_2019</strain>
        <tissue evidence="5">Muscle</tissue>
    </source>
</reference>
<dbReference type="Pfam" id="PF08159">
    <property type="entry name" value="NUC153"/>
    <property type="match status" value="1"/>
</dbReference>
<comment type="caution">
    <text evidence="5">The sequence shown here is derived from an EMBL/GenBank/DDBJ whole genome shotgun (WGS) entry which is preliminary data.</text>
</comment>
<dbReference type="InterPro" id="IPR012580">
    <property type="entry name" value="NUC153"/>
</dbReference>
<organism evidence="5 6">
    <name type="scientific">Xenoophorus captivus</name>
    <dbReference type="NCBI Taxonomy" id="1517983"/>
    <lineage>
        <taxon>Eukaryota</taxon>
        <taxon>Metazoa</taxon>
        <taxon>Chordata</taxon>
        <taxon>Craniata</taxon>
        <taxon>Vertebrata</taxon>
        <taxon>Euteleostomi</taxon>
        <taxon>Actinopterygii</taxon>
        <taxon>Neopterygii</taxon>
        <taxon>Teleostei</taxon>
        <taxon>Neoteleostei</taxon>
        <taxon>Acanthomorphata</taxon>
        <taxon>Ovalentaria</taxon>
        <taxon>Atherinomorphae</taxon>
        <taxon>Cyprinodontiformes</taxon>
        <taxon>Goodeidae</taxon>
        <taxon>Xenoophorus</taxon>
    </lineage>
</organism>
<feature type="compositionally biased region" description="Basic and acidic residues" evidence="3">
    <location>
        <begin position="203"/>
        <end position="254"/>
    </location>
</feature>
<feature type="domain" description="NUC153" evidence="4">
    <location>
        <begin position="131"/>
        <end position="157"/>
    </location>
</feature>
<evidence type="ECO:0000256" key="2">
    <source>
        <dbReference type="ARBA" id="ARBA00023242"/>
    </source>
</evidence>